<comment type="caution">
    <text evidence="1">The sequence shown here is derived from an EMBL/GenBank/DDBJ whole genome shotgun (WGS) entry which is preliminary data.</text>
</comment>
<protein>
    <recommendedName>
        <fullName evidence="3">Winged helix-turn-helix domain-containing protein</fullName>
    </recommendedName>
</protein>
<proteinExistence type="predicted"/>
<dbReference type="RefSeq" id="WP_183305414.1">
    <property type="nucleotide sequence ID" value="NZ_JACIEP010000001.1"/>
</dbReference>
<gene>
    <name evidence="1" type="ORF">GGR21_000368</name>
</gene>
<evidence type="ECO:0008006" key="3">
    <source>
        <dbReference type="Google" id="ProtNLM"/>
    </source>
</evidence>
<dbReference type="AlphaFoldDB" id="A0A840CRV6"/>
<sequence>MIKDDVGINAGNILSLLSDKGKLSIREIGEFTNYKDKVIFIALGWLLREDKISCSERNGLLCIETKLSCATEIYY</sequence>
<name>A0A840CRV6_9BACT</name>
<dbReference type="EMBL" id="JACIEP010000001">
    <property type="protein sequence ID" value="MBB4034483.1"/>
    <property type="molecule type" value="Genomic_DNA"/>
</dbReference>
<dbReference type="InterPro" id="IPR036388">
    <property type="entry name" value="WH-like_DNA-bd_sf"/>
</dbReference>
<keyword evidence="2" id="KW-1185">Reference proteome</keyword>
<dbReference type="Proteomes" id="UP000555103">
    <property type="component" value="Unassembled WGS sequence"/>
</dbReference>
<dbReference type="InterPro" id="IPR019707">
    <property type="entry name" value="DUF2582"/>
</dbReference>
<accession>A0A840CRV6</accession>
<reference evidence="1 2" key="1">
    <citation type="submission" date="2020-08" db="EMBL/GenBank/DDBJ databases">
        <title>Genomic Encyclopedia of Type Strains, Phase IV (KMG-IV): sequencing the most valuable type-strain genomes for metagenomic binning, comparative biology and taxonomic classification.</title>
        <authorList>
            <person name="Goeker M."/>
        </authorList>
    </citation>
    <scope>NUCLEOTIDE SEQUENCE [LARGE SCALE GENOMIC DNA]</scope>
    <source>
        <strain evidence="1 2">DSM 104969</strain>
    </source>
</reference>
<dbReference type="Pfam" id="PF10771">
    <property type="entry name" value="DUF2582"/>
    <property type="match status" value="1"/>
</dbReference>
<dbReference type="Gene3D" id="1.10.10.10">
    <property type="entry name" value="Winged helix-like DNA-binding domain superfamily/Winged helix DNA-binding domain"/>
    <property type="match status" value="1"/>
</dbReference>
<organism evidence="1 2">
    <name type="scientific">Dysgonomonas hofstadii</name>
    <dbReference type="NCBI Taxonomy" id="637886"/>
    <lineage>
        <taxon>Bacteria</taxon>
        <taxon>Pseudomonadati</taxon>
        <taxon>Bacteroidota</taxon>
        <taxon>Bacteroidia</taxon>
        <taxon>Bacteroidales</taxon>
        <taxon>Dysgonomonadaceae</taxon>
        <taxon>Dysgonomonas</taxon>
    </lineage>
</organism>
<evidence type="ECO:0000313" key="2">
    <source>
        <dbReference type="Proteomes" id="UP000555103"/>
    </source>
</evidence>
<evidence type="ECO:0000313" key="1">
    <source>
        <dbReference type="EMBL" id="MBB4034483.1"/>
    </source>
</evidence>